<dbReference type="KEGG" id="bsd:BLASA_4939"/>
<evidence type="ECO:0000313" key="2">
    <source>
        <dbReference type="Proteomes" id="UP000007517"/>
    </source>
</evidence>
<dbReference type="EMBL" id="FO117623">
    <property type="protein sequence ID" value="CCG05714.1"/>
    <property type="molecule type" value="Genomic_DNA"/>
</dbReference>
<dbReference type="eggNOG" id="COG2200">
    <property type="taxonomic scope" value="Bacteria"/>
</dbReference>
<name>H6RUA7_BLASD</name>
<reference evidence="2" key="2">
    <citation type="submission" date="2012-02" db="EMBL/GenBank/DDBJ databases">
        <title>Complete genome sequence of Blastococcus saxobsidens strain DD2.</title>
        <authorList>
            <person name="Genoscope."/>
        </authorList>
    </citation>
    <scope>NUCLEOTIDE SEQUENCE [LARGE SCALE GENOMIC DNA]</scope>
    <source>
        <strain evidence="2">DD2</strain>
    </source>
</reference>
<keyword evidence="2" id="KW-1185">Reference proteome</keyword>
<dbReference type="Proteomes" id="UP000007517">
    <property type="component" value="Chromosome"/>
</dbReference>
<accession>H6RUA7</accession>
<sequence>MLPSKGYLLARPSTNRADLTRCVSHGITIPGRLTAAGTPVSHMLPAATSPRRALAG</sequence>
<protein>
    <submittedName>
        <fullName evidence="1">Uncharacterized protein</fullName>
    </submittedName>
</protein>
<proteinExistence type="predicted"/>
<gene>
    <name evidence="1" type="ordered locus">BLASA_4939</name>
</gene>
<reference evidence="1 2" key="1">
    <citation type="journal article" date="2012" name="J. Bacteriol.">
        <title>Genome Sequence of Blastococcus saxobsidens DD2, a Stone-Inhabiting Bacterium.</title>
        <authorList>
            <person name="Chouaia B."/>
            <person name="Crotti E."/>
            <person name="Brusetti L."/>
            <person name="Daffonchio D."/>
            <person name="Essoussi I."/>
            <person name="Nouioui I."/>
            <person name="Sbissi I."/>
            <person name="Ghodhbane-Gtari F."/>
            <person name="Gtari M."/>
            <person name="Vacherie B."/>
            <person name="Barbe V."/>
            <person name="Medigue C."/>
            <person name="Gury J."/>
            <person name="Pujic P."/>
            <person name="Normand P."/>
        </authorList>
    </citation>
    <scope>NUCLEOTIDE SEQUENCE [LARGE SCALE GENOMIC DNA]</scope>
    <source>
        <strain evidence="1 2">DD2</strain>
    </source>
</reference>
<dbReference type="AlphaFoldDB" id="H6RUA7"/>
<organism evidence="1 2">
    <name type="scientific">Blastococcus saxobsidens (strain DD2)</name>
    <dbReference type="NCBI Taxonomy" id="1146883"/>
    <lineage>
        <taxon>Bacteria</taxon>
        <taxon>Bacillati</taxon>
        <taxon>Actinomycetota</taxon>
        <taxon>Actinomycetes</taxon>
        <taxon>Geodermatophilales</taxon>
        <taxon>Geodermatophilaceae</taxon>
        <taxon>Blastococcus</taxon>
    </lineage>
</organism>
<evidence type="ECO:0000313" key="1">
    <source>
        <dbReference type="EMBL" id="CCG05714.1"/>
    </source>
</evidence>
<dbReference type="HOGENOM" id="CLU_3005033_0_0_11"/>